<gene>
    <name evidence="3" type="ORF">ADIARSV_1819</name>
</gene>
<keyword evidence="3" id="KW-0326">Glycosidase</keyword>
<dbReference type="Pfam" id="PF01476">
    <property type="entry name" value="LysM"/>
    <property type="match status" value="1"/>
</dbReference>
<dbReference type="Gene3D" id="3.10.350.10">
    <property type="entry name" value="LysM domain"/>
    <property type="match status" value="1"/>
</dbReference>
<proteinExistence type="predicted"/>
<keyword evidence="1" id="KW-0732">Signal</keyword>
<dbReference type="Gene3D" id="1.10.530.10">
    <property type="match status" value="1"/>
</dbReference>
<dbReference type="EC" id="3.2.1.-" evidence="3"/>
<dbReference type="Pfam" id="PF01464">
    <property type="entry name" value="SLT"/>
    <property type="match status" value="1"/>
</dbReference>
<dbReference type="eggNOG" id="COG0741">
    <property type="taxonomic scope" value="Bacteria"/>
</dbReference>
<evidence type="ECO:0000313" key="3">
    <source>
        <dbReference type="EMBL" id="EOR95035.1"/>
    </source>
</evidence>
<dbReference type="OrthoDB" id="9815002at2"/>
<feature type="chain" id="PRO_5004481960" evidence="1">
    <location>
        <begin position="22"/>
        <end position="394"/>
    </location>
</feature>
<dbReference type="PROSITE" id="PS51782">
    <property type="entry name" value="LYSM"/>
    <property type="match status" value="1"/>
</dbReference>
<sequence length="394" mass="44084">MIKNAALALFLLVGSICSTFADPSTGNLTSGNSTISLSDSLVYKRSLQSIQNRVPLTYNAEVQRYIDGYVRGQKSRVSKMLGLSKYYFPIYDKIFENRNVPEELKYISVIESSLDPHAVSHMGATGPWQFLYEIGKLYGLQINDWIDERKDPKLACNAAASYLLESYYMYDDWLLAIASYNCGRNNIKWAMDKAGGKTDYWSIRRYLPLETQNYVPAYIATVYIMNNYWKHDIKPGEAEIALETETIPVSSTVSLGSIAAASNMTIDEITLLNPSYIQQIIKGSPEKPQKLVMPLTRKVYYSLVDDVLNGKAITAGQLQAANNLFFQNQRTTVRKSTGASGFDSIISYRVKEGDTLSSIAEQFRGATEEEIRVINKIKNPSAVKPGMILRIIGG</sequence>
<protein>
    <submittedName>
        <fullName evidence="3">Membrane-bound lytic murein transglycosylase D</fullName>
        <ecNumber evidence="3">3.2.1.-</ecNumber>
    </submittedName>
</protein>
<dbReference type="SUPFAM" id="SSF53955">
    <property type="entry name" value="Lysozyme-like"/>
    <property type="match status" value="1"/>
</dbReference>
<dbReference type="EMBL" id="AQPN01000069">
    <property type="protein sequence ID" value="EOR95035.1"/>
    <property type="molecule type" value="Genomic_DNA"/>
</dbReference>
<dbReference type="Proteomes" id="UP000014174">
    <property type="component" value="Unassembled WGS sequence"/>
</dbReference>
<dbReference type="InterPro" id="IPR036779">
    <property type="entry name" value="LysM_dom_sf"/>
</dbReference>
<name>R9GU15_9SPHI</name>
<dbReference type="AlphaFoldDB" id="R9GU15"/>
<dbReference type="PANTHER" id="PTHR33734">
    <property type="entry name" value="LYSM DOMAIN-CONTAINING GPI-ANCHORED PROTEIN 2"/>
    <property type="match status" value="1"/>
</dbReference>
<dbReference type="RefSeq" id="WP_016195055.1">
    <property type="nucleotide sequence ID" value="NZ_AQPN01000069.1"/>
</dbReference>
<dbReference type="SUPFAM" id="SSF54106">
    <property type="entry name" value="LysM domain"/>
    <property type="match status" value="1"/>
</dbReference>
<dbReference type="InterPro" id="IPR023346">
    <property type="entry name" value="Lysozyme-like_dom_sf"/>
</dbReference>
<dbReference type="CDD" id="cd16894">
    <property type="entry name" value="MltD-like"/>
    <property type="match status" value="1"/>
</dbReference>
<comment type="caution">
    <text evidence="3">The sequence shown here is derived from an EMBL/GenBank/DDBJ whole genome shotgun (WGS) entry which is preliminary data.</text>
</comment>
<evidence type="ECO:0000256" key="1">
    <source>
        <dbReference type="SAM" id="SignalP"/>
    </source>
</evidence>
<dbReference type="InterPro" id="IPR018392">
    <property type="entry name" value="LysM"/>
</dbReference>
<evidence type="ECO:0000259" key="2">
    <source>
        <dbReference type="PROSITE" id="PS51782"/>
    </source>
</evidence>
<dbReference type="STRING" id="1150600.ADIARSV_1819"/>
<dbReference type="InterPro" id="IPR008258">
    <property type="entry name" value="Transglycosylase_SLT_dom_1"/>
</dbReference>
<dbReference type="CDD" id="cd00118">
    <property type="entry name" value="LysM"/>
    <property type="match status" value="1"/>
</dbReference>
<reference evidence="3 4" key="1">
    <citation type="journal article" date="2013" name="Genome Announc.">
        <title>Draft Genome Sequence of Arcticibacter svalbardensis Strain MN12-7T, a Member of the Family Sphingobacteriaceae Isolated from an Arctic Soil Sample.</title>
        <authorList>
            <person name="Shivaji S."/>
            <person name="Ara S."/>
            <person name="Prasad S."/>
            <person name="Manasa B.P."/>
            <person name="Begum Z."/>
            <person name="Singh A."/>
            <person name="Kumar Pinnaka A."/>
        </authorList>
    </citation>
    <scope>NUCLEOTIDE SEQUENCE [LARGE SCALE GENOMIC DNA]</scope>
    <source>
        <strain evidence="3 4">MN12-7</strain>
    </source>
</reference>
<evidence type="ECO:0000313" key="4">
    <source>
        <dbReference type="Proteomes" id="UP000014174"/>
    </source>
</evidence>
<accession>R9GU15</accession>
<dbReference type="PANTHER" id="PTHR33734:SF22">
    <property type="entry name" value="MEMBRANE-BOUND LYTIC MUREIN TRANSGLYCOSYLASE D"/>
    <property type="match status" value="1"/>
</dbReference>
<dbReference type="GO" id="GO:0016798">
    <property type="term" value="F:hydrolase activity, acting on glycosyl bonds"/>
    <property type="evidence" value="ECO:0007669"/>
    <property type="project" value="UniProtKB-KW"/>
</dbReference>
<organism evidence="3 4">
    <name type="scientific">Arcticibacter svalbardensis MN12-7</name>
    <dbReference type="NCBI Taxonomy" id="1150600"/>
    <lineage>
        <taxon>Bacteria</taxon>
        <taxon>Pseudomonadati</taxon>
        <taxon>Bacteroidota</taxon>
        <taxon>Sphingobacteriia</taxon>
        <taxon>Sphingobacteriales</taxon>
        <taxon>Sphingobacteriaceae</taxon>
        <taxon>Arcticibacter</taxon>
    </lineage>
</organism>
<feature type="signal peptide" evidence="1">
    <location>
        <begin position="1"/>
        <end position="21"/>
    </location>
</feature>
<feature type="domain" description="LysM" evidence="2">
    <location>
        <begin position="346"/>
        <end position="391"/>
    </location>
</feature>
<keyword evidence="3" id="KW-0378">Hydrolase</keyword>
<keyword evidence="4" id="KW-1185">Reference proteome</keyword>
<dbReference type="SMART" id="SM00257">
    <property type="entry name" value="LysM"/>
    <property type="match status" value="2"/>
</dbReference>